<dbReference type="Pfam" id="PF02900">
    <property type="entry name" value="LigB"/>
    <property type="match status" value="1"/>
</dbReference>
<dbReference type="GO" id="GO:0008198">
    <property type="term" value="F:ferrous iron binding"/>
    <property type="evidence" value="ECO:0007669"/>
    <property type="project" value="InterPro"/>
</dbReference>
<protein>
    <submittedName>
        <fullName evidence="2">Putative dioxygenase</fullName>
    </submittedName>
</protein>
<dbReference type="InterPro" id="IPR004183">
    <property type="entry name" value="Xdiol_dOase_suB"/>
</dbReference>
<sequence length="267" mass="30051">MYGVKVMLIGAAIMSHGNPVLKPEDEETRKLAEALKEIGREFSKAEAYVIISPHNVRMSEAIGVIMVENLISWLGFDGVHLPGEYKTEKELAKEIYQRAKVKGLPVVDINFASLGGEYSRFPLTWGELIPLHFLEKRPIVLLTPARKVSRDTLVKFGEVIGEVLEEYDKKVTFVASADHAHAHGNGPYGHAPEAKEYDELIMRIIKENRLEKLLEISDELINKALPDSYWQLLVLYGVLKRAPMKLKLSAYVCPTYFGMGAALFVRK</sequence>
<feature type="domain" description="Extradiol ring-cleavage dioxygenase class III enzyme subunit B" evidence="1">
    <location>
        <begin position="11"/>
        <end position="263"/>
    </location>
</feature>
<evidence type="ECO:0000313" key="2">
    <source>
        <dbReference type="EMBL" id="KUK18674.1"/>
    </source>
</evidence>
<comment type="caution">
    <text evidence="2">The sequence shown here is derived from an EMBL/GenBank/DDBJ whole genome shotgun (WGS) entry which is preliminary data.</text>
</comment>
<keyword evidence="2" id="KW-0560">Oxidoreductase</keyword>
<dbReference type="GO" id="GO:0016702">
    <property type="term" value="F:oxidoreductase activity, acting on single donors with incorporation of molecular oxygen, incorporation of two atoms of oxygen"/>
    <property type="evidence" value="ECO:0007669"/>
    <property type="project" value="UniProtKB-ARBA"/>
</dbReference>
<dbReference type="SUPFAM" id="SSF53213">
    <property type="entry name" value="LigB-like"/>
    <property type="match status" value="1"/>
</dbReference>
<dbReference type="PATRIC" id="fig|172049.5.peg.420"/>
<dbReference type="AlphaFoldDB" id="A0A101ENK7"/>
<dbReference type="EMBL" id="LGFD01000001">
    <property type="protein sequence ID" value="KUK18674.1"/>
    <property type="molecule type" value="Genomic_DNA"/>
</dbReference>
<keyword evidence="2" id="KW-0223">Dioxygenase</keyword>
<dbReference type="CDD" id="cd07952">
    <property type="entry name" value="ED_3B_like"/>
    <property type="match status" value="1"/>
</dbReference>
<evidence type="ECO:0000259" key="1">
    <source>
        <dbReference type="Pfam" id="PF02900"/>
    </source>
</evidence>
<gene>
    <name evidence="2" type="ORF">XD54_0059</name>
</gene>
<reference evidence="3" key="1">
    <citation type="journal article" date="2015" name="MBio">
        <title>Genome-Resolved Metagenomic Analysis Reveals Roles for Candidate Phyla and Other Microbial Community Members in Biogeochemical Transformations in Oil Reservoirs.</title>
        <authorList>
            <person name="Hu P."/>
            <person name="Tom L."/>
            <person name="Singh A."/>
            <person name="Thomas B.C."/>
            <person name="Baker B.J."/>
            <person name="Piceno Y.M."/>
            <person name="Andersen G.L."/>
            <person name="Banfield J.F."/>
        </authorList>
    </citation>
    <scope>NUCLEOTIDE SEQUENCE [LARGE SCALE GENOMIC DNA]</scope>
</reference>
<name>A0A101ENK7_9EURY</name>
<dbReference type="Proteomes" id="UP000053911">
    <property type="component" value="Unassembled WGS sequence"/>
</dbReference>
<dbReference type="Gene3D" id="3.40.830.10">
    <property type="entry name" value="LigB-like"/>
    <property type="match status" value="1"/>
</dbReference>
<dbReference type="OMA" id="FPLTWGE"/>
<organism evidence="2 3">
    <name type="scientific">Thermococcus sibiricus</name>
    <dbReference type="NCBI Taxonomy" id="172049"/>
    <lineage>
        <taxon>Archaea</taxon>
        <taxon>Methanobacteriati</taxon>
        <taxon>Methanobacteriota</taxon>
        <taxon>Thermococci</taxon>
        <taxon>Thermococcales</taxon>
        <taxon>Thermococcaceae</taxon>
        <taxon>Thermococcus</taxon>
    </lineage>
</organism>
<proteinExistence type="predicted"/>
<accession>A0A101ENK7</accession>
<evidence type="ECO:0000313" key="3">
    <source>
        <dbReference type="Proteomes" id="UP000053911"/>
    </source>
</evidence>